<protein>
    <submittedName>
        <fullName evidence="1">Unannotated protein</fullName>
    </submittedName>
</protein>
<reference evidence="1" key="1">
    <citation type="submission" date="2020-05" db="EMBL/GenBank/DDBJ databases">
        <authorList>
            <person name="Chiriac C."/>
            <person name="Salcher M."/>
            <person name="Ghai R."/>
            <person name="Kavagutti S V."/>
        </authorList>
    </citation>
    <scope>NUCLEOTIDE SEQUENCE</scope>
</reference>
<dbReference type="EMBL" id="CAEZUP010000063">
    <property type="protein sequence ID" value="CAB4615974.1"/>
    <property type="molecule type" value="Genomic_DNA"/>
</dbReference>
<organism evidence="1">
    <name type="scientific">freshwater metagenome</name>
    <dbReference type="NCBI Taxonomy" id="449393"/>
    <lineage>
        <taxon>unclassified sequences</taxon>
        <taxon>metagenomes</taxon>
        <taxon>ecological metagenomes</taxon>
    </lineage>
</organism>
<name>A0A6J6HXS3_9ZZZZ</name>
<gene>
    <name evidence="1" type="ORF">UFOPK1835_01403</name>
</gene>
<accession>A0A6J6HXS3</accession>
<dbReference type="AlphaFoldDB" id="A0A6J6HXS3"/>
<sequence length="796" mass="87977">MTVEDLLLQYRRLDVLDGDRQTGLRRIAIAEVLETVEASRNVGLVEVVGEIVDDPTHDLLVDTGILEFETVRKGGVEEDATGCRRAVDRMTVLFTDHVLGLTVLDQRVQFDVATFVGLLDLVESTERTTGALCVLDGLGQVERTDDHVLRRGDERAPISRRKDVVGRKHQHAGFSLRFGRERKMDGHLIAVEVRVECGADERMDLDGLAFDEHRLERLDAETMQRGGTVEHDRVFLDDLFEDIPHLRTTTLDHALGRLDVLRQFGIDKLLHDERLEQFERHELGKTALVQLEGRATHDDRTTGVIDALAEKVLTEAALLALEHVGQRLQRTIARAGDRTATATVVEQCVDSFLKHALFVVHDDLGGTEIEQTLEAVVPVDHAAVEVVEIGGRETATVELDHRTQFRRDDRDDVEDHGAGIVDAAAVLVAAVEGRDDLETLDRLLLALGREGLDAFGRVDLLAETDFVGVEVDAVDQSSDRIGTHAAFEVLAVTVEQFAPQHLVFDDLAGEDVLELVECTDHEIEFHVVTLADGLEVLLGGALTGLDVGVFRAFLLEFGDLGFECLEALVDFDVAFLLDDILLAEHLCFEVREFGVTTLVIDIRDDVRREVDDLFELLRLDLFLRFGTHEQVREPGTGAAEVPDVHDRSGEFDVTHALAADLRTGDFDATTLADDALETDTLVLAAVALPVLLRAEDLLAEESVLLGLERAVVDGLRLLDFAVGPCADGIGCCQSDSQLIKGVDVEHCHSSSPSLPGVEHLPRRCLFRGARGRFRVLRLCGKCLRRARASRSLRRRC</sequence>
<evidence type="ECO:0000313" key="1">
    <source>
        <dbReference type="EMBL" id="CAB4615974.1"/>
    </source>
</evidence>
<proteinExistence type="predicted"/>